<reference evidence="3" key="1">
    <citation type="submission" date="2025-08" db="UniProtKB">
        <authorList>
            <consortium name="RefSeq"/>
        </authorList>
    </citation>
    <scope>IDENTIFICATION</scope>
    <source>
        <tissue evidence="3">Sperm</tissue>
    </source>
</reference>
<feature type="compositionally biased region" description="Low complexity" evidence="1">
    <location>
        <begin position="170"/>
        <end position="194"/>
    </location>
</feature>
<sequence>MAARVDDVGQPRRDFVAQDEIWKRHVNAELEAAKRWPNTWGFLTASPQESRVTRSWTGIRWSCDRQRSGSLLRLLANINAGAARAVASSGGGGDKGSLDACAAKTQFPCLKMKSPVWRVSREMKFQVMAMRLLPLQPNQQSSSGRWWTPPPWTCHAPRRASSAGGWMGQARPSTTTAPAPAGNATSARCSSGRGRASISHVHAGKWVARGQSMSSKSLAAPSIRVCIHPGGIR</sequence>
<evidence type="ECO:0000256" key="1">
    <source>
        <dbReference type="SAM" id="MobiDB-lite"/>
    </source>
</evidence>
<evidence type="ECO:0000313" key="2">
    <source>
        <dbReference type="Proteomes" id="UP001318040"/>
    </source>
</evidence>
<dbReference type="InterPro" id="IPR020339">
    <property type="entry name" value="C20orf85-like"/>
</dbReference>
<dbReference type="KEGG" id="pmrn:116952105"/>
<protein>
    <submittedName>
        <fullName evidence="3">Uncharacterized protein C20orf85 homolog isoform X1</fullName>
    </submittedName>
</protein>
<dbReference type="PANTHER" id="PTHR31909:SF3">
    <property type="entry name" value="SIMILAR TO PROTEIN C20ORF85 HOMOLOG"/>
    <property type="match status" value="1"/>
</dbReference>
<dbReference type="PANTHER" id="PTHR31909">
    <property type="entry name" value="CHROMOSOME 20 ORF85 FAMILY MEMBER"/>
    <property type="match status" value="1"/>
</dbReference>
<dbReference type="Pfam" id="PF14945">
    <property type="entry name" value="LLC1"/>
    <property type="match status" value="1"/>
</dbReference>
<feature type="region of interest" description="Disordered" evidence="1">
    <location>
        <begin position="159"/>
        <end position="194"/>
    </location>
</feature>
<dbReference type="RefSeq" id="XP_032827048.1">
    <property type="nucleotide sequence ID" value="XM_032971157.1"/>
</dbReference>
<dbReference type="Proteomes" id="UP001318040">
    <property type="component" value="Chromosome 45"/>
</dbReference>
<name>A0AAJ7XBF1_PETMA</name>
<gene>
    <name evidence="3" type="primary">C45H20orf85</name>
</gene>
<dbReference type="AlphaFoldDB" id="A0AAJ7XBF1"/>
<accession>A0AAJ7XBF1</accession>
<evidence type="ECO:0000313" key="3">
    <source>
        <dbReference type="RefSeq" id="XP_032827048.1"/>
    </source>
</evidence>
<organism evidence="2 3">
    <name type="scientific">Petromyzon marinus</name>
    <name type="common">Sea lamprey</name>
    <dbReference type="NCBI Taxonomy" id="7757"/>
    <lineage>
        <taxon>Eukaryota</taxon>
        <taxon>Metazoa</taxon>
        <taxon>Chordata</taxon>
        <taxon>Craniata</taxon>
        <taxon>Vertebrata</taxon>
        <taxon>Cyclostomata</taxon>
        <taxon>Hyperoartia</taxon>
        <taxon>Petromyzontiformes</taxon>
        <taxon>Petromyzontidae</taxon>
        <taxon>Petromyzon</taxon>
    </lineage>
</organism>
<keyword evidence="2" id="KW-1185">Reference proteome</keyword>
<dbReference type="CTD" id="128602"/>
<proteinExistence type="predicted"/>